<dbReference type="Gene3D" id="1.10.3730.20">
    <property type="match status" value="1"/>
</dbReference>
<keyword evidence="4" id="KW-1003">Cell membrane</keyword>
<feature type="transmembrane region" description="Helical" evidence="10">
    <location>
        <begin position="84"/>
        <end position="102"/>
    </location>
</feature>
<gene>
    <name evidence="11" type="ORF">H7J73_25290</name>
</gene>
<keyword evidence="12" id="KW-1185">Reference proteome</keyword>
<keyword evidence="6 10" id="KW-1133">Transmembrane helix</keyword>
<evidence type="ECO:0000256" key="3">
    <source>
        <dbReference type="ARBA" id="ARBA00022448"/>
    </source>
</evidence>
<dbReference type="PANTHER" id="PTHR30561">
    <property type="entry name" value="SMR FAMILY PROTON-DEPENDENT DRUG EFFLUX TRANSPORTER SUGE"/>
    <property type="match status" value="1"/>
</dbReference>
<dbReference type="InterPro" id="IPR045324">
    <property type="entry name" value="Small_multidrug_res"/>
</dbReference>
<evidence type="ECO:0000313" key="12">
    <source>
        <dbReference type="Proteomes" id="UP001526201"/>
    </source>
</evidence>
<organism evidence="11 12">
    <name type="scientific">Mycolicibacterium komossense</name>
    <dbReference type="NCBI Taxonomy" id="1779"/>
    <lineage>
        <taxon>Bacteria</taxon>
        <taxon>Bacillati</taxon>
        <taxon>Actinomycetota</taxon>
        <taxon>Actinomycetes</taxon>
        <taxon>Mycobacteriales</taxon>
        <taxon>Mycobacteriaceae</taxon>
        <taxon>Mycolicibacterium</taxon>
    </lineage>
</organism>
<dbReference type="SUPFAM" id="SSF103481">
    <property type="entry name" value="Multidrug resistance efflux transporter EmrE"/>
    <property type="match status" value="1"/>
</dbReference>
<evidence type="ECO:0000256" key="5">
    <source>
        <dbReference type="ARBA" id="ARBA00022692"/>
    </source>
</evidence>
<evidence type="ECO:0000256" key="10">
    <source>
        <dbReference type="SAM" id="Phobius"/>
    </source>
</evidence>
<keyword evidence="7 10" id="KW-0472">Membrane</keyword>
<dbReference type="EMBL" id="JACKTY010000041">
    <property type="protein sequence ID" value="MCV7229330.1"/>
    <property type="molecule type" value="Genomic_DNA"/>
</dbReference>
<evidence type="ECO:0000313" key="11">
    <source>
        <dbReference type="EMBL" id="MCV7229330.1"/>
    </source>
</evidence>
<sequence>MRKWGLLAGAILTEVTGILSLRAFQDHPAWLVLVVVGYLLSFVFLTLVMRAGMPIGIAYGIWGACGTALTAVLAAVIFGDPFTLPIVLGIGLIIIGVLLVEFGSQRAATAHPEHPAS</sequence>
<accession>A0ABT3CIQ0</accession>
<reference evidence="11 12" key="1">
    <citation type="journal article" date="2022" name="BMC Genomics">
        <title>Comparative genome analysis of mycobacteria focusing on tRNA and non-coding RNA.</title>
        <authorList>
            <person name="Behra P.R.K."/>
            <person name="Pettersson B.M.F."/>
            <person name="Ramesh M."/>
            <person name="Das S."/>
            <person name="Dasgupta S."/>
            <person name="Kirsebom L.A."/>
        </authorList>
    </citation>
    <scope>NUCLEOTIDE SEQUENCE [LARGE SCALE GENOMIC DNA]</scope>
    <source>
        <strain evidence="11 12">DSM 44078</strain>
    </source>
</reference>
<evidence type="ECO:0000256" key="6">
    <source>
        <dbReference type="ARBA" id="ARBA00022989"/>
    </source>
</evidence>
<comment type="caution">
    <text evidence="11">The sequence shown here is derived from an EMBL/GenBank/DDBJ whole genome shotgun (WGS) entry which is preliminary data.</text>
</comment>
<evidence type="ECO:0000256" key="4">
    <source>
        <dbReference type="ARBA" id="ARBA00022475"/>
    </source>
</evidence>
<feature type="transmembrane region" description="Helical" evidence="10">
    <location>
        <begin position="27"/>
        <end position="49"/>
    </location>
</feature>
<dbReference type="Proteomes" id="UP001526201">
    <property type="component" value="Unassembled WGS sequence"/>
</dbReference>
<comment type="subcellular location">
    <subcellularLocation>
        <location evidence="1 9">Cell membrane</location>
        <topology evidence="1 9">Multi-pass membrane protein</topology>
    </subcellularLocation>
</comment>
<protein>
    <submittedName>
        <fullName evidence="11">QacE family quaternary ammonium compound efflux SMR transporter</fullName>
    </submittedName>
</protein>
<dbReference type="Pfam" id="PF00893">
    <property type="entry name" value="Multi_Drug_Res"/>
    <property type="match status" value="1"/>
</dbReference>
<evidence type="ECO:0000256" key="1">
    <source>
        <dbReference type="ARBA" id="ARBA00004651"/>
    </source>
</evidence>
<proteinExistence type="inferred from homology"/>
<dbReference type="InterPro" id="IPR037185">
    <property type="entry name" value="EmrE-like"/>
</dbReference>
<comment type="similarity">
    <text evidence="2">Belongs to the drug/metabolite transporter (DMT) superfamily. Small multidrug resistance (SMR) (TC 2.A.7.1) family. Mmr subfamily.</text>
</comment>
<name>A0ABT3CIQ0_9MYCO</name>
<evidence type="ECO:0000256" key="8">
    <source>
        <dbReference type="ARBA" id="ARBA00023251"/>
    </source>
</evidence>
<evidence type="ECO:0000256" key="2">
    <source>
        <dbReference type="ARBA" id="ARBA00007822"/>
    </source>
</evidence>
<dbReference type="PANTHER" id="PTHR30561:SF1">
    <property type="entry name" value="MULTIDRUG TRANSPORTER EMRE"/>
    <property type="match status" value="1"/>
</dbReference>
<evidence type="ECO:0000256" key="7">
    <source>
        <dbReference type="ARBA" id="ARBA00023136"/>
    </source>
</evidence>
<dbReference type="RefSeq" id="WP_264070551.1">
    <property type="nucleotide sequence ID" value="NZ_JACKTY010000041.1"/>
</dbReference>
<dbReference type="InterPro" id="IPR000390">
    <property type="entry name" value="Small_drug/metabolite_transptr"/>
</dbReference>
<keyword evidence="8" id="KW-0046">Antibiotic resistance</keyword>
<evidence type="ECO:0000256" key="9">
    <source>
        <dbReference type="RuleBase" id="RU003942"/>
    </source>
</evidence>
<feature type="transmembrane region" description="Helical" evidence="10">
    <location>
        <begin position="56"/>
        <end position="78"/>
    </location>
</feature>
<keyword evidence="5 9" id="KW-0812">Transmembrane</keyword>
<keyword evidence="3" id="KW-0813">Transport</keyword>